<comment type="caution">
    <text evidence="1">The sequence shown here is derived from an EMBL/GenBank/DDBJ whole genome shotgun (WGS) entry which is preliminary data.</text>
</comment>
<organism evidence="1 2">
    <name type="scientific">Hohenbuehelia grisea</name>
    <dbReference type="NCBI Taxonomy" id="104357"/>
    <lineage>
        <taxon>Eukaryota</taxon>
        <taxon>Fungi</taxon>
        <taxon>Dikarya</taxon>
        <taxon>Basidiomycota</taxon>
        <taxon>Agaricomycotina</taxon>
        <taxon>Agaricomycetes</taxon>
        <taxon>Agaricomycetidae</taxon>
        <taxon>Agaricales</taxon>
        <taxon>Pleurotineae</taxon>
        <taxon>Pleurotaceae</taxon>
        <taxon>Hohenbuehelia</taxon>
    </lineage>
</organism>
<evidence type="ECO:0000313" key="1">
    <source>
        <dbReference type="EMBL" id="KAL0954417.1"/>
    </source>
</evidence>
<name>A0ABR3JFG3_9AGAR</name>
<protein>
    <submittedName>
        <fullName evidence="1">Uncharacterized protein</fullName>
    </submittedName>
</protein>
<reference evidence="2" key="1">
    <citation type="submission" date="2024-06" db="EMBL/GenBank/DDBJ databases">
        <title>Multi-omics analyses provide insights into the biosynthesis of the anticancer antibiotic pleurotin in Hohenbuehelia grisea.</title>
        <authorList>
            <person name="Weaver J.A."/>
            <person name="Alberti F."/>
        </authorList>
    </citation>
    <scope>NUCLEOTIDE SEQUENCE [LARGE SCALE GENOMIC DNA]</scope>
    <source>
        <strain evidence="2">T-177</strain>
    </source>
</reference>
<dbReference type="EMBL" id="JASNQZ010000007">
    <property type="protein sequence ID" value="KAL0954417.1"/>
    <property type="molecule type" value="Genomic_DNA"/>
</dbReference>
<evidence type="ECO:0000313" key="2">
    <source>
        <dbReference type="Proteomes" id="UP001556367"/>
    </source>
</evidence>
<dbReference type="Proteomes" id="UP001556367">
    <property type="component" value="Unassembled WGS sequence"/>
</dbReference>
<accession>A0ABR3JFG3</accession>
<keyword evidence="2" id="KW-1185">Reference proteome</keyword>
<sequence length="220" mass="23755">MSDTRPTIFFVSLSYMPYFDESNASIMSTITAKGHLARAKTPAATVRYLSTHTPRAVVVTDEGITSRTNKTALTAVLDYARNGGTVVIGFNFPSFISGPDFDRFFAQDLGLPWKRGDYHRTDFVLNLEASLPAHADRAGLPSTYSMKAVHVKGVSAEDQLYAPAAGAMTQSHVFAPMLADQRQAAAAATKMGEGILVYIGDVNGEEETEQLVLALCGLEK</sequence>
<gene>
    <name evidence="1" type="ORF">HGRIS_003403</name>
</gene>
<proteinExistence type="predicted"/>